<protein>
    <submittedName>
        <fullName evidence="2">Uncharacterized protein</fullName>
    </submittedName>
</protein>
<comment type="caution">
    <text evidence="2">The sequence shown here is derived from an EMBL/GenBank/DDBJ whole genome shotgun (WGS) entry which is preliminary data.</text>
</comment>
<reference evidence="2" key="2">
    <citation type="submission" date="2023-02" db="EMBL/GenBank/DDBJ databases">
        <authorList>
            <person name="Sun Q."/>
            <person name="Mori K."/>
        </authorList>
    </citation>
    <scope>NUCLEOTIDE SEQUENCE</scope>
    <source>
        <strain evidence="2">NBRC 112290</strain>
    </source>
</reference>
<gene>
    <name evidence="2" type="ORF">GCM10025875_25260</name>
</gene>
<evidence type="ECO:0000256" key="1">
    <source>
        <dbReference type="SAM" id="MobiDB-lite"/>
    </source>
</evidence>
<organism evidence="2 3">
    <name type="scientific">Litorihabitans aurantiacus</name>
    <dbReference type="NCBI Taxonomy" id="1930061"/>
    <lineage>
        <taxon>Bacteria</taxon>
        <taxon>Bacillati</taxon>
        <taxon>Actinomycetota</taxon>
        <taxon>Actinomycetes</taxon>
        <taxon>Micrococcales</taxon>
        <taxon>Beutenbergiaceae</taxon>
        <taxon>Litorihabitans</taxon>
    </lineage>
</organism>
<dbReference type="Proteomes" id="UP001157161">
    <property type="component" value="Unassembled WGS sequence"/>
</dbReference>
<dbReference type="EMBL" id="BSUM01000001">
    <property type="protein sequence ID" value="GMA32534.1"/>
    <property type="molecule type" value="Genomic_DNA"/>
</dbReference>
<sequence>MCEMSNRPAVVRTATCSATSEVYFTGIDQPANGTIVAPAATWAAWSGVCRSGTGGCAGAATGMGAAAGAGGTGTDGSVMESSSEHGR</sequence>
<dbReference type="AlphaFoldDB" id="A0AA37XFZ8"/>
<feature type="region of interest" description="Disordered" evidence="1">
    <location>
        <begin position="67"/>
        <end position="87"/>
    </location>
</feature>
<reference evidence="2" key="1">
    <citation type="journal article" date="2014" name="Int. J. Syst. Evol. Microbiol.">
        <title>Complete genome sequence of Corynebacterium casei LMG S-19264T (=DSM 44701T), isolated from a smear-ripened cheese.</title>
        <authorList>
            <consortium name="US DOE Joint Genome Institute (JGI-PGF)"/>
            <person name="Walter F."/>
            <person name="Albersmeier A."/>
            <person name="Kalinowski J."/>
            <person name="Ruckert C."/>
        </authorList>
    </citation>
    <scope>NUCLEOTIDE SEQUENCE</scope>
    <source>
        <strain evidence="2">NBRC 112290</strain>
    </source>
</reference>
<name>A0AA37XFZ8_9MICO</name>
<proteinExistence type="predicted"/>
<evidence type="ECO:0000313" key="2">
    <source>
        <dbReference type="EMBL" id="GMA32534.1"/>
    </source>
</evidence>
<evidence type="ECO:0000313" key="3">
    <source>
        <dbReference type="Proteomes" id="UP001157161"/>
    </source>
</evidence>
<keyword evidence="3" id="KW-1185">Reference proteome</keyword>
<accession>A0AA37XFZ8</accession>